<accession>A0A0F9T2B0</accession>
<evidence type="ECO:0000313" key="1">
    <source>
        <dbReference type="EMBL" id="KKN35613.1"/>
    </source>
</evidence>
<gene>
    <name evidence="1" type="ORF">LCGC14_0781970</name>
</gene>
<organism evidence="1">
    <name type="scientific">marine sediment metagenome</name>
    <dbReference type="NCBI Taxonomy" id="412755"/>
    <lineage>
        <taxon>unclassified sequences</taxon>
        <taxon>metagenomes</taxon>
        <taxon>ecological metagenomes</taxon>
    </lineage>
</organism>
<proteinExistence type="predicted"/>
<dbReference type="InterPro" id="IPR045780">
    <property type="entry name" value="DUF6206"/>
</dbReference>
<comment type="caution">
    <text evidence="1">The sequence shown here is derived from an EMBL/GenBank/DDBJ whole genome shotgun (WGS) entry which is preliminary data.</text>
</comment>
<name>A0A0F9T2B0_9ZZZZ</name>
<dbReference type="Pfam" id="PF19709">
    <property type="entry name" value="DUF6206"/>
    <property type="match status" value="1"/>
</dbReference>
<protein>
    <submittedName>
        <fullName evidence="1">Uncharacterized protein</fullName>
    </submittedName>
</protein>
<sequence length="161" mass="19132">MHLTMREMKKVWEFNLGHKDLEIGFDGQISNFAVSNFNPENPKVNEDSKLIYIDTVPPFYRKKGIEAMDIALLTKSMPWFVRGLLKTIFLQDIIDRYYDWRLVSIDLAANFFKEQKPDLVSLLVEKINDFFKEEASEFNIEPLNLREVEKYYKSDKLIWVL</sequence>
<dbReference type="EMBL" id="LAZR01002026">
    <property type="protein sequence ID" value="KKN35613.1"/>
    <property type="molecule type" value="Genomic_DNA"/>
</dbReference>
<dbReference type="AlphaFoldDB" id="A0A0F9T2B0"/>
<reference evidence="1" key="1">
    <citation type="journal article" date="2015" name="Nature">
        <title>Complex archaea that bridge the gap between prokaryotes and eukaryotes.</title>
        <authorList>
            <person name="Spang A."/>
            <person name="Saw J.H."/>
            <person name="Jorgensen S.L."/>
            <person name="Zaremba-Niedzwiedzka K."/>
            <person name="Martijn J."/>
            <person name="Lind A.E."/>
            <person name="van Eijk R."/>
            <person name="Schleper C."/>
            <person name="Guy L."/>
            <person name="Ettema T.J."/>
        </authorList>
    </citation>
    <scope>NUCLEOTIDE SEQUENCE</scope>
</reference>